<evidence type="ECO:0000256" key="3">
    <source>
        <dbReference type="ARBA" id="ARBA00022833"/>
    </source>
</evidence>
<dbReference type="Pfam" id="PF01753">
    <property type="entry name" value="zf-MYND"/>
    <property type="match status" value="1"/>
</dbReference>
<accession>A0A9P7RM48</accession>
<reference evidence="6" key="1">
    <citation type="journal article" date="2021" name="Genome Biol. Evol.">
        <title>The assembled and annotated genome of the fairy-ring fungus Marasmius oreades.</title>
        <authorList>
            <person name="Hiltunen M."/>
            <person name="Ament-Velasquez S.L."/>
            <person name="Johannesson H."/>
        </authorList>
    </citation>
    <scope>NUCLEOTIDE SEQUENCE</scope>
    <source>
        <strain evidence="6">03SP1</strain>
    </source>
</reference>
<keyword evidence="3" id="KW-0862">Zinc</keyword>
<evidence type="ECO:0000256" key="4">
    <source>
        <dbReference type="PROSITE-ProRule" id="PRU00134"/>
    </source>
</evidence>
<dbReference type="PROSITE" id="PS50865">
    <property type="entry name" value="ZF_MYND_2"/>
    <property type="match status" value="1"/>
</dbReference>
<evidence type="ECO:0000313" key="6">
    <source>
        <dbReference type="EMBL" id="KAG7085995.1"/>
    </source>
</evidence>
<keyword evidence="2 4" id="KW-0863">Zinc-finger</keyword>
<organism evidence="6 7">
    <name type="scientific">Marasmius oreades</name>
    <name type="common">fairy-ring Marasmius</name>
    <dbReference type="NCBI Taxonomy" id="181124"/>
    <lineage>
        <taxon>Eukaryota</taxon>
        <taxon>Fungi</taxon>
        <taxon>Dikarya</taxon>
        <taxon>Basidiomycota</taxon>
        <taxon>Agaricomycotina</taxon>
        <taxon>Agaricomycetes</taxon>
        <taxon>Agaricomycetidae</taxon>
        <taxon>Agaricales</taxon>
        <taxon>Marasmiineae</taxon>
        <taxon>Marasmiaceae</taxon>
        <taxon>Marasmius</taxon>
    </lineage>
</organism>
<evidence type="ECO:0000313" key="7">
    <source>
        <dbReference type="Proteomes" id="UP001049176"/>
    </source>
</evidence>
<dbReference type="GO" id="GO:0008270">
    <property type="term" value="F:zinc ion binding"/>
    <property type="evidence" value="ECO:0007669"/>
    <property type="project" value="UniProtKB-KW"/>
</dbReference>
<dbReference type="Gene3D" id="6.10.140.2220">
    <property type="match status" value="1"/>
</dbReference>
<sequence>MDRRIRLDLRRPPPNVIDLDHPDTATVKVLQLLTQVAKAIYSDRSTVACRFIEEEWDGVWRWVLSLSRAVLDQQATTPAGNSFAEMILDPLPVLLVYRTIPNGWNTGIRLTELDRLVVSAPKIIALSVELWLFANDIEFPSIPAFCDCASSYARFLLMHGGNTPHGKVAKHHLDQLLVNPRWDVPRSFIKYLIREASKPVFQYFTVIRRSLLLAATLSKLYARPDQLPSPFLKGFLQNNAPRWIVLILLKLANPKCNGNETDHLVVSNVQQCLEFLHICFTADISSLLEALDAGLVLSIFKHRDLVIRVLRNSANPFPVDVAEIFAQPLEHITSLLYHRRVFVRVIRSLKKVQKKGLDPKPHFKGSGPRLHGAWITLLAEADAKHLIYKEGRETQLGWYDAAVCEYKNCYYRDSLTSIHQFKRCSGCKIEIYCSSECQKGAWKAHHRQECQGRLERSDQILLSGPSSLDLAFLRKCVYSDYQSRAKKYQRLMDDRRAQYPQGVAILMDYRKDPMEAKAISLSDARVLGRWSKEDTAVVGIACVPWERKVITVNIRSRPGSGGTSEKQVQKSI</sequence>
<name>A0A9P7RM48_9AGAR</name>
<dbReference type="RefSeq" id="XP_043002466.1">
    <property type="nucleotide sequence ID" value="XM_043160509.1"/>
</dbReference>
<dbReference type="AlphaFoldDB" id="A0A9P7RM48"/>
<dbReference type="EMBL" id="CM032191">
    <property type="protein sequence ID" value="KAG7085995.1"/>
    <property type="molecule type" value="Genomic_DNA"/>
</dbReference>
<proteinExistence type="predicted"/>
<feature type="domain" description="MYND-type" evidence="5">
    <location>
        <begin position="409"/>
        <end position="450"/>
    </location>
</feature>
<dbReference type="KEGG" id="more:E1B28_003518"/>
<keyword evidence="1" id="KW-0479">Metal-binding</keyword>
<dbReference type="InterPro" id="IPR002893">
    <property type="entry name" value="Znf_MYND"/>
</dbReference>
<evidence type="ECO:0000256" key="1">
    <source>
        <dbReference type="ARBA" id="ARBA00022723"/>
    </source>
</evidence>
<protein>
    <recommendedName>
        <fullName evidence="5">MYND-type domain-containing protein</fullName>
    </recommendedName>
</protein>
<dbReference type="OrthoDB" id="432970at2759"/>
<dbReference type="SUPFAM" id="SSF144232">
    <property type="entry name" value="HIT/MYND zinc finger-like"/>
    <property type="match status" value="1"/>
</dbReference>
<dbReference type="Proteomes" id="UP001049176">
    <property type="component" value="Chromosome 11"/>
</dbReference>
<comment type="caution">
    <text evidence="6">The sequence shown here is derived from an EMBL/GenBank/DDBJ whole genome shotgun (WGS) entry which is preliminary data.</text>
</comment>
<gene>
    <name evidence="6" type="ORF">E1B28_003518</name>
</gene>
<keyword evidence="7" id="KW-1185">Reference proteome</keyword>
<evidence type="ECO:0000259" key="5">
    <source>
        <dbReference type="PROSITE" id="PS50865"/>
    </source>
</evidence>
<evidence type="ECO:0000256" key="2">
    <source>
        <dbReference type="ARBA" id="ARBA00022771"/>
    </source>
</evidence>
<dbReference type="GeneID" id="66072594"/>